<proteinExistence type="predicted"/>
<accession>C6PZY2</accession>
<reference evidence="3 4" key="1">
    <citation type="submission" date="2009-06" db="EMBL/GenBank/DDBJ databases">
        <title>The draft genome of Clostridium carboxidivorans P7.</title>
        <authorList>
            <consortium name="US DOE Joint Genome Institute (JGI-PGF)"/>
            <person name="Lucas S."/>
            <person name="Copeland A."/>
            <person name="Lapidus A."/>
            <person name="Glavina del Rio T."/>
            <person name="Tice H."/>
            <person name="Bruce D."/>
            <person name="Goodwin L."/>
            <person name="Pitluck S."/>
            <person name="Larimer F."/>
            <person name="Land M.L."/>
            <person name="Hauser L."/>
            <person name="Hemme C.L."/>
        </authorList>
    </citation>
    <scope>NUCLEOTIDE SEQUENCE [LARGE SCALE GENOMIC DNA]</scope>
    <source>
        <strain evidence="3 4">P7</strain>
    </source>
</reference>
<dbReference type="SUPFAM" id="SSF48371">
    <property type="entry name" value="ARM repeat"/>
    <property type="match status" value="1"/>
</dbReference>
<dbReference type="AlphaFoldDB" id="C6PZY2"/>
<evidence type="ECO:0000313" key="2">
    <source>
        <dbReference type="EMBL" id="ADO12134.1"/>
    </source>
</evidence>
<evidence type="ECO:0000313" key="3">
    <source>
        <dbReference type="EMBL" id="EET85192.1"/>
    </source>
</evidence>
<reference evidence="2" key="2">
    <citation type="journal article" date="2010" name="PLoS ONE">
        <title>Genomic analysis of carbon monoxide utilization and butanol production by Clostridium carboxidivorans strain P7T.</title>
        <authorList>
            <person name="Bruant G."/>
            <person name="Levesque M.-J."/>
            <person name="Peter C."/>
            <person name="Guiot S.R."/>
            <person name="Masson L."/>
        </authorList>
    </citation>
    <scope>NUCLEOTIDE SEQUENCE</scope>
    <source>
        <strain evidence="2">P7</strain>
        <plasmid evidence="2">p19</plasmid>
    </source>
</reference>
<dbReference type="PANTHER" id="PTHR37813:SF1">
    <property type="entry name" value="FELS-2 PROPHAGE PROTEIN"/>
    <property type="match status" value="1"/>
</dbReference>
<evidence type="ECO:0000313" key="4">
    <source>
        <dbReference type="Proteomes" id="UP000004198"/>
    </source>
</evidence>
<gene>
    <name evidence="2" type="ORF">Ccar_4294</name>
    <name evidence="3" type="ORF">CcarbDRAFT_4349</name>
</gene>
<evidence type="ECO:0000256" key="1">
    <source>
        <dbReference type="SAM" id="Phobius"/>
    </source>
</evidence>
<feature type="transmembrane region" description="Helical" evidence="1">
    <location>
        <begin position="371"/>
        <end position="394"/>
    </location>
</feature>
<dbReference type="RefSeq" id="WP_007063234.1">
    <property type="nucleotide sequence ID" value="NC_014565.1"/>
</dbReference>
<dbReference type="OrthoDB" id="9780715at2"/>
<sequence length="842" mass="90445">MASKMYEIAFQLGAKLQASFGNAFNTASNRIKSLEAESKAANKGFLGLGEGGTKVFKAAAGLIGGIGFAEAAKQSVMLASDLTEVQNVVDTTFGSSSKQINAWSSTALKGFGLSELQAKQFNGTMGALMKSSGITGNSLVKMSENLTGLSGDFASFYNLPIGEAFEKIKSGISGETEPLKSLGINMSEANLQAFALTQGITKPFQKMSQGEQTLLRYNYLMNVSKDVQGDFTKTSNTFANQLRIAKTSLAQTGATIGAKVLPMLNSLLLAFNNGAMGNLGPILDKTFKAAGTAMNFAKQHAELFKASLLGIASSIAVLKTSATISNVFKSFSDGVKDVKTATGLISNLGRSFNTLKTGGGAIRAISQAFGIANPTILIVVASIAAVSAAAYLIYKNWGPISKFFSNVWSNVKSVFNSFWNWLKSFIGTWGPTILAVTVPIIGIPLLIAQHWGQIKPKLSAIWNSLKNSISNAWASIVKTISSVLKTVSTVVSNGWKAITKAITSSALFKVVSAVFKGILAVTIIFVVNQYNRIVTGWTRIFSAVSSVLSRIWQVISRIWNSIYITVSGVVIRVWNYIVSVWNTIYGTVSGIMTRVWSVIVSIWNSVYRSVSNIVTTIWNVIVKIWNAVYTSVSSVLTTIWTFIVTVWNNVYSSISGIVTTIWNTIVNGFNSAASGVTSIFTNMYNSIVNIFSGIWSAIKSIINGGISMLNGFIGGVNNMISKANSIPGVHIGTVGTIPQLATGGYVKHRPGGILANIGEGSEDEIVSPVSKLRSIIDNVFTNQKSTTVNNQEQPNINFTVNVTIQGNASKSDVYEAITMSKYQIEKVIDEYFNKRKRLSFDS</sequence>
<dbReference type="EMBL" id="HM590571">
    <property type="protein sequence ID" value="ADO12134.1"/>
    <property type="molecule type" value="Genomic_DNA"/>
</dbReference>
<dbReference type="PANTHER" id="PTHR37813">
    <property type="entry name" value="FELS-2 PROPHAGE PROTEIN"/>
    <property type="match status" value="1"/>
</dbReference>
<protein>
    <submittedName>
        <fullName evidence="3">Phage-related protein-like protein</fullName>
    </submittedName>
</protein>
<keyword evidence="1" id="KW-0472">Membrane</keyword>
<organism evidence="3 4">
    <name type="scientific">Clostridium carboxidivorans P7</name>
    <dbReference type="NCBI Taxonomy" id="536227"/>
    <lineage>
        <taxon>Bacteria</taxon>
        <taxon>Bacillati</taxon>
        <taxon>Bacillota</taxon>
        <taxon>Clostridia</taxon>
        <taxon>Eubacteriales</taxon>
        <taxon>Clostridiaceae</taxon>
        <taxon>Clostridium</taxon>
    </lineage>
</organism>
<feature type="transmembrane region" description="Helical" evidence="1">
    <location>
        <begin position="583"/>
        <end position="603"/>
    </location>
</feature>
<dbReference type="KEGG" id="cck:Ccar_25930"/>
<dbReference type="InterPro" id="IPR016024">
    <property type="entry name" value="ARM-type_fold"/>
</dbReference>
<keyword evidence="1" id="KW-0812">Transmembrane</keyword>
<dbReference type="eggNOG" id="COG1280">
    <property type="taxonomic scope" value="Bacteria"/>
</dbReference>
<dbReference type="Gene3D" id="1.20.120.20">
    <property type="entry name" value="Apolipoprotein"/>
    <property type="match status" value="2"/>
</dbReference>
<feature type="transmembrane region" description="Helical" evidence="1">
    <location>
        <begin position="624"/>
        <end position="647"/>
    </location>
</feature>
<dbReference type="EMBL" id="ACVI01000103">
    <property type="protein sequence ID" value="EET85192.1"/>
    <property type="molecule type" value="Genomic_DNA"/>
</dbReference>
<dbReference type="eggNOG" id="COG5412">
    <property type="taxonomic scope" value="Bacteria"/>
</dbReference>
<keyword evidence="4" id="KW-1185">Reference proteome</keyword>
<feature type="transmembrane region" description="Helical" evidence="1">
    <location>
        <begin position="506"/>
        <end position="527"/>
    </location>
</feature>
<keyword evidence="2" id="KW-0614">Plasmid</keyword>
<name>C6PZY2_9CLOT</name>
<feature type="transmembrane region" description="Helical" evidence="1">
    <location>
        <begin position="426"/>
        <end position="448"/>
    </location>
</feature>
<dbReference type="PATRIC" id="fig|536227.13.peg.16"/>
<geneLocation type="plasmid" evidence="2">
    <name>p19</name>
</geneLocation>
<keyword evidence="1" id="KW-1133">Transmembrane helix</keyword>
<dbReference type="Proteomes" id="UP000004198">
    <property type="component" value="Unassembled WGS sequence"/>
</dbReference>